<dbReference type="GO" id="GO:0016740">
    <property type="term" value="F:transferase activity"/>
    <property type="evidence" value="ECO:0007669"/>
    <property type="project" value="UniProtKB-KW"/>
</dbReference>
<dbReference type="InterPro" id="IPR029044">
    <property type="entry name" value="Nucleotide-diphossugar_trans"/>
</dbReference>
<dbReference type="InterPro" id="IPR050834">
    <property type="entry name" value="Glycosyltransf_2"/>
</dbReference>
<dbReference type="OrthoDB" id="276604at2"/>
<name>A0A1K2H2U7_9NEIS</name>
<accession>A0A1K2H2U7</accession>
<keyword evidence="2" id="KW-0808">Transferase</keyword>
<dbReference type="EMBL" id="FPKR01000001">
    <property type="protein sequence ID" value="SFZ70022.1"/>
    <property type="molecule type" value="Genomic_DNA"/>
</dbReference>
<dbReference type="Gene3D" id="3.90.550.10">
    <property type="entry name" value="Spore Coat Polysaccharide Biosynthesis Protein SpsA, Chain A"/>
    <property type="match status" value="1"/>
</dbReference>
<dbReference type="Pfam" id="PF00535">
    <property type="entry name" value="Glycos_transf_2"/>
    <property type="match status" value="1"/>
</dbReference>
<dbReference type="PANTHER" id="PTHR43685">
    <property type="entry name" value="GLYCOSYLTRANSFERASE"/>
    <property type="match status" value="1"/>
</dbReference>
<evidence type="ECO:0000313" key="3">
    <source>
        <dbReference type="Proteomes" id="UP000186513"/>
    </source>
</evidence>
<keyword evidence="3" id="KW-1185">Reference proteome</keyword>
<reference evidence="2 3" key="1">
    <citation type="submission" date="2016-11" db="EMBL/GenBank/DDBJ databases">
        <authorList>
            <person name="Jaros S."/>
            <person name="Januszkiewicz K."/>
            <person name="Wedrychowicz H."/>
        </authorList>
    </citation>
    <scope>NUCLEOTIDE SEQUENCE [LARGE SCALE GENOMIC DNA]</scope>
    <source>
        <strain evidence="2 3">DSM 18899</strain>
    </source>
</reference>
<dbReference type="STRING" id="1121279.SAMN02745887_00008"/>
<organism evidence="2 3">
    <name type="scientific">Chitinimonas taiwanensis DSM 18899</name>
    <dbReference type="NCBI Taxonomy" id="1121279"/>
    <lineage>
        <taxon>Bacteria</taxon>
        <taxon>Pseudomonadati</taxon>
        <taxon>Pseudomonadota</taxon>
        <taxon>Betaproteobacteria</taxon>
        <taxon>Neisseriales</taxon>
        <taxon>Chitinibacteraceae</taxon>
        <taxon>Chitinimonas</taxon>
    </lineage>
</organism>
<dbReference type="AlphaFoldDB" id="A0A1K2H2U7"/>
<dbReference type="InterPro" id="IPR001173">
    <property type="entry name" value="Glyco_trans_2-like"/>
</dbReference>
<evidence type="ECO:0000259" key="1">
    <source>
        <dbReference type="Pfam" id="PF00535"/>
    </source>
</evidence>
<protein>
    <submittedName>
        <fullName evidence="2">Glycosyltransferase involved in cell wall bisynthesis</fullName>
    </submittedName>
</protein>
<dbReference type="RefSeq" id="WP_072426576.1">
    <property type="nucleotide sequence ID" value="NZ_FPKR01000001.1"/>
</dbReference>
<gene>
    <name evidence="2" type="ORF">SAMN02745887_00008</name>
</gene>
<proteinExistence type="predicted"/>
<sequence>MAIAKVSILIPYYNDTAHIEAAIQSAYAQTYPNWEVIVVDDCSPKPEAAALIRSLQQKYGFTLLSPARNGGATRALQLAFEHASGDYISILSQDDLYTPDKLAKAMQAITSEALDAVYFNGAIIGDDYPSTPPKPFETAEVEHAQSSGGCAAVSSLLASNDTHGCLLTQGAVYSHRLYGELSWVREKFILDDYPMSVIVWRDYKVRFYPDVVYLYRHHDNNIHKQYWRWFPARLQVVAELVEPERRLDTLAFYLMNMGEFSMQNRRHDDAARFIAAGMMLADSSGNQKLAMSLFSKLAGKMSRESSQALNSRMHALLGRQSLKGRLVGVMKRILIGLVPVRAWRKQLRKKLAI</sequence>
<dbReference type="Proteomes" id="UP000186513">
    <property type="component" value="Unassembled WGS sequence"/>
</dbReference>
<feature type="domain" description="Glycosyltransferase 2-like" evidence="1">
    <location>
        <begin position="7"/>
        <end position="133"/>
    </location>
</feature>
<dbReference type="SUPFAM" id="SSF53448">
    <property type="entry name" value="Nucleotide-diphospho-sugar transferases"/>
    <property type="match status" value="1"/>
</dbReference>
<dbReference type="CDD" id="cd00761">
    <property type="entry name" value="Glyco_tranf_GTA_type"/>
    <property type="match status" value="1"/>
</dbReference>
<evidence type="ECO:0000313" key="2">
    <source>
        <dbReference type="EMBL" id="SFZ70022.1"/>
    </source>
</evidence>
<dbReference type="PANTHER" id="PTHR43685:SF2">
    <property type="entry name" value="GLYCOSYLTRANSFERASE 2-LIKE DOMAIN-CONTAINING PROTEIN"/>
    <property type="match status" value="1"/>
</dbReference>